<organism evidence="1 2">
    <name type="scientific">Gibberella zeae</name>
    <name type="common">Wheat head blight fungus</name>
    <name type="synonym">Fusarium graminearum</name>
    <dbReference type="NCBI Taxonomy" id="5518"/>
    <lineage>
        <taxon>Eukaryota</taxon>
        <taxon>Fungi</taxon>
        <taxon>Dikarya</taxon>
        <taxon>Ascomycota</taxon>
        <taxon>Pezizomycotina</taxon>
        <taxon>Sordariomycetes</taxon>
        <taxon>Hypocreomycetidae</taxon>
        <taxon>Hypocreales</taxon>
        <taxon>Nectriaceae</taxon>
        <taxon>Fusarium</taxon>
    </lineage>
</organism>
<sequence>MRILILLTVFFHSAITIASFPSIYLYNLVAMEAGISLVTIRIINPNLASYSASLYFKNPNYLPIRYNFGLMTCSNAALVSFLVPLNAPSGGAYIL</sequence>
<gene>
    <name evidence="1" type="ORF">MDCFG202_LOCUS46042</name>
</gene>
<protein>
    <submittedName>
        <fullName evidence="1">Uncharacterized protein</fullName>
    </submittedName>
</protein>
<name>A0A9N8NJE7_GIBZA</name>
<evidence type="ECO:0000313" key="1">
    <source>
        <dbReference type="EMBL" id="CAG1966855.1"/>
    </source>
</evidence>
<proteinExistence type="predicted"/>
<accession>A0A9N8NJE7</accession>
<dbReference type="AlphaFoldDB" id="A0A9N8NJE7"/>
<dbReference type="Proteomes" id="UP000746612">
    <property type="component" value="Unassembled WGS sequence"/>
</dbReference>
<evidence type="ECO:0000313" key="2">
    <source>
        <dbReference type="Proteomes" id="UP000746612"/>
    </source>
</evidence>
<comment type="caution">
    <text evidence="1">The sequence shown here is derived from an EMBL/GenBank/DDBJ whole genome shotgun (WGS) entry which is preliminary data.</text>
</comment>
<reference evidence="1" key="1">
    <citation type="submission" date="2021-03" db="EMBL/GenBank/DDBJ databases">
        <authorList>
            <person name="Alouane T."/>
            <person name="Langin T."/>
            <person name="Bonhomme L."/>
        </authorList>
    </citation>
    <scope>NUCLEOTIDE SEQUENCE</scope>
    <source>
        <strain evidence="1">MDC_Fg202</strain>
    </source>
</reference>
<dbReference type="EMBL" id="CAJPIJ010000072">
    <property type="protein sequence ID" value="CAG1966855.1"/>
    <property type="molecule type" value="Genomic_DNA"/>
</dbReference>